<feature type="compositionally biased region" description="Basic residues" evidence="6">
    <location>
        <begin position="865"/>
        <end position="881"/>
    </location>
</feature>
<dbReference type="InterPro" id="IPR020472">
    <property type="entry name" value="WD40_PAC1"/>
</dbReference>
<dbReference type="Gene3D" id="2.130.10.10">
    <property type="entry name" value="YVTN repeat-like/Quinoprotein amine dehydrogenase"/>
    <property type="match status" value="3"/>
</dbReference>
<dbReference type="InterPro" id="IPR001680">
    <property type="entry name" value="WD40_rpt"/>
</dbReference>
<feature type="repeat" description="WD" evidence="5">
    <location>
        <begin position="238"/>
        <end position="279"/>
    </location>
</feature>
<keyword evidence="1 5" id="KW-0853">WD repeat</keyword>
<sequence>MALRKYVPPGDVQKDIKPLRFPCKGHENTQLADPGTTRTMERDVDVDLREVYFLIMHFLSAGPCHRTCGQFWNELLEHQLLPRRYHAWYSRKGTHSGDENDDGMSFPLSYAMLVERYPHIEKDHLVKLLKQLLLSAALPSLDISGGNAPNAADVPTLLGRGSFSLLSYDRHKGSNEVKRPPGYMRWPHMKADQVRGLNLREIGGGFTRHRRAPSIRAASYAIAKPSTMVQKMQNIKRLRGHRNAVYCAIFDRSGRYVVTGSDDRLVKIWSMETAYCLASCRGHEGDITDLAVSSNNALVASSSNDCTIRVWRLPDGFPISVLKGHTGAVTAIAFSPKPSSVYHLLSSSDDGTCRIWDARYSQLSPRIYVPRPSDPVAGKNNGPSSSTVPRSHQIFCCSFNANGTVFVTGSSDTLARVWNACKPNADDSDQPNHEIDVLSGHENDVNYVQFSGCAVASRFIMSDTSKEENIPKFRNFWFTHDNIVTCSRDGSAIIWVPRSRRSHGKAGRWTRAYHLKVPPPPLPPQPPRGGPRQRMLPTPRGVNMIVWSLDNRFVLAAIMDCRICVWNASDGSLVHSLTGHTESTYVLDVHPFNPRIAMSAGYDGKTIVWDIWEGTPIRIYDISRFKLVDGKFSPDGTSIILSDDVGQLYVLNTGQGESQMDAKYDQFFLGDYRPLIYDTNGNAVDQETQLPPHRRNMEDLLCGSDMTPYPEPYQTAYQQRRLGALGKEWHPSSLRLAVGPDFSVDPDYQMLPLADLDLVTEPLPEFIDAMDWEPENEVQSDDTDSEYNVPEDYSTGGEQGSLSSISSGDSECSPGDSDTDARMDSLRRSKRKKQKAEVEIMTSSGRRVKRRNLDECDGNPVRCNQTRKSRNGRKASKRKSSTSKSLRPQRAAARNALNLFSRITGTSTEGEDEDGSENLSESESTLQDSVVESDESDRSLQNERTKHLKGKEVPLDESEDVIEPYELPESHIDGGTRKRLVLKLPIRDSNKLVLSRSSFHKSDHQAVFSSSKANQEAIEENGNHKRSPDPGYCSEDADCSIVERKGRRIQKVVDHLDLSESSNNGQIRWGGAKARTSKRLRFGEAMSSDAYARYHVSLLGQDQKGNNIDGYVKSQSPNPEMQNYGDNMEGLPLTNGTNIVGITSEGFRGESSKPALVVAQNNATSSLQYENGTCQHPEQNERVTPISTKLRLRSRRISMDPENPKQELKFSVENWDNGMHESLSDEEQDRVAPENDGTGKTQADHGDEAQELDTQMDTNSLSITPDSQELQSNANRMYTAVYKRLKSNRNRANLEVDNGVMGESTSHVINQGLTGGLESQEGSIDGTCRTSSVGLKVSKRDSGVVPDSPKTGQGRESGHTHRRSTDKYQLPSEKWGSSSRMTFGLRSTRIRRSSNFDRDRSPIDRRKSHQSARKGLWLLLSMHEEGSRYIPQQGDEVVYLRQGHEEYINYFNAREVGPWMSMKGNIRAVEFCRVESLEYSSLAGSGDSCCKMVLLCVDPTSSVFCKSFKLTLPEVTSFPDFLVERTRFEAAMQKNWTSRDKCRVWWRNEGEEDGSWWDGRIVAVKAKSEDFPDSPWERYTIQYKSDPRERHNHSPWELFDADTRWEQPHIDDEIRNKLLSAFAKLEQSGNKPQDRYGVQKLRNVSDKSHFTNRFPVPLSFEVIHARLENNYYRSLEALKHDISVMLSNAEVYFAKHAEMSDKIGRLSEWFTRTLSSL</sequence>
<evidence type="ECO:0000256" key="4">
    <source>
        <dbReference type="PROSITE-ProRule" id="PRU00035"/>
    </source>
</evidence>
<feature type="domain" description="Bromo" evidence="7">
    <location>
        <begin position="1657"/>
        <end position="1700"/>
    </location>
</feature>
<dbReference type="CDD" id="cd00200">
    <property type="entry name" value="WD40"/>
    <property type="match status" value="1"/>
</dbReference>
<dbReference type="EMBL" id="RXIC02000023">
    <property type="protein sequence ID" value="KAB1213855.1"/>
    <property type="molecule type" value="Genomic_DNA"/>
</dbReference>
<dbReference type="SMART" id="SM00320">
    <property type="entry name" value="WD40"/>
    <property type="match status" value="7"/>
</dbReference>
<dbReference type="InterPro" id="IPR015943">
    <property type="entry name" value="WD40/YVTN_repeat-like_dom_sf"/>
</dbReference>
<dbReference type="GO" id="GO:0006357">
    <property type="term" value="P:regulation of transcription by RNA polymerase II"/>
    <property type="evidence" value="ECO:0007669"/>
    <property type="project" value="TreeGrafter"/>
</dbReference>
<dbReference type="Pfam" id="PF25313">
    <property type="entry name" value="BRWD_AD"/>
    <property type="match status" value="1"/>
</dbReference>
<feature type="compositionally biased region" description="Basic and acidic residues" evidence="6">
    <location>
        <begin position="1222"/>
        <end position="1233"/>
    </location>
</feature>
<dbReference type="InterPro" id="IPR057451">
    <property type="entry name" value="BRWD/PHIP_AD"/>
</dbReference>
<dbReference type="SUPFAM" id="SSF50978">
    <property type="entry name" value="WD40 repeat-like"/>
    <property type="match status" value="1"/>
</dbReference>
<dbReference type="Pfam" id="PF00400">
    <property type="entry name" value="WD40"/>
    <property type="match status" value="5"/>
</dbReference>
<feature type="repeat" description="WD" evidence="5">
    <location>
        <begin position="280"/>
        <end position="321"/>
    </location>
</feature>
<dbReference type="FunFam" id="2.130.10.10:FF:000403">
    <property type="entry name" value="PH-interacting protein isoform X1"/>
    <property type="match status" value="1"/>
</dbReference>
<dbReference type="InterPro" id="IPR052060">
    <property type="entry name" value="Bromo_WD_repeat"/>
</dbReference>
<keyword evidence="9" id="KW-1185">Reference proteome</keyword>
<feature type="compositionally biased region" description="Polar residues" evidence="6">
    <location>
        <begin position="917"/>
        <end position="927"/>
    </location>
</feature>
<feature type="repeat" description="WD" evidence="5">
    <location>
        <begin position="387"/>
        <end position="419"/>
    </location>
</feature>
<feature type="compositionally biased region" description="Basic and acidic residues" evidence="6">
    <location>
        <begin position="936"/>
        <end position="953"/>
    </location>
</feature>
<proteinExistence type="predicted"/>
<dbReference type="FunFam" id="2.130.10.10:FF:000606">
    <property type="entry name" value="PH-interacting protein isoform X1"/>
    <property type="match status" value="1"/>
</dbReference>
<dbReference type="FunFam" id="2.130.10.10:FF:001133">
    <property type="entry name" value="WD40 domain-containing protein"/>
    <property type="match status" value="1"/>
</dbReference>
<feature type="compositionally biased region" description="Basic and acidic residues" evidence="6">
    <location>
        <begin position="1356"/>
        <end position="1366"/>
    </location>
</feature>
<dbReference type="InterPro" id="IPR057452">
    <property type="entry name" value="BRWD/PHIP_N"/>
</dbReference>
<dbReference type="GO" id="GO:0005634">
    <property type="term" value="C:nucleus"/>
    <property type="evidence" value="ECO:0007669"/>
    <property type="project" value="TreeGrafter"/>
</dbReference>
<dbReference type="PROSITE" id="PS50014">
    <property type="entry name" value="BROMODOMAIN_2"/>
    <property type="match status" value="1"/>
</dbReference>
<feature type="repeat" description="WD" evidence="5">
    <location>
        <begin position="577"/>
        <end position="619"/>
    </location>
</feature>
<feature type="compositionally biased region" description="Acidic residues" evidence="6">
    <location>
        <begin position="775"/>
        <end position="785"/>
    </location>
</feature>
<keyword evidence="3 4" id="KW-0103">Bromodomain</keyword>
<name>A0A6A1VMJ1_9ROSI</name>
<comment type="caution">
    <text evidence="8">The sequence shown here is derived from an EMBL/GenBank/DDBJ whole genome shotgun (WGS) entry which is preliminary data.</text>
</comment>
<evidence type="ECO:0000313" key="8">
    <source>
        <dbReference type="EMBL" id="KAB1213855.1"/>
    </source>
</evidence>
<dbReference type="GO" id="GO:0007010">
    <property type="term" value="P:cytoskeleton organization"/>
    <property type="evidence" value="ECO:0007669"/>
    <property type="project" value="TreeGrafter"/>
</dbReference>
<dbReference type="InterPro" id="IPR036427">
    <property type="entry name" value="Bromodomain-like_sf"/>
</dbReference>
<feature type="region of interest" description="Disordered" evidence="6">
    <location>
        <begin position="775"/>
        <end position="953"/>
    </location>
</feature>
<dbReference type="Pfam" id="PF00439">
    <property type="entry name" value="Bromodomain"/>
    <property type="match status" value="1"/>
</dbReference>
<reference evidence="8 9" key="1">
    <citation type="journal article" date="2019" name="Plant Biotechnol. J.">
        <title>The red bayberry genome and genetic basis of sex determination.</title>
        <authorList>
            <person name="Jia H.M."/>
            <person name="Jia H.J."/>
            <person name="Cai Q.L."/>
            <person name="Wang Y."/>
            <person name="Zhao H.B."/>
            <person name="Yang W.F."/>
            <person name="Wang G.Y."/>
            <person name="Li Y.H."/>
            <person name="Zhan D.L."/>
            <person name="Shen Y.T."/>
            <person name="Niu Q.F."/>
            <person name="Chang L."/>
            <person name="Qiu J."/>
            <person name="Zhao L."/>
            <person name="Xie H.B."/>
            <person name="Fu W.Y."/>
            <person name="Jin J."/>
            <person name="Li X.W."/>
            <person name="Jiao Y."/>
            <person name="Zhou C.C."/>
            <person name="Tu T."/>
            <person name="Chai C.Y."/>
            <person name="Gao J.L."/>
            <person name="Fan L.J."/>
            <person name="van de Weg E."/>
            <person name="Wang J.Y."/>
            <person name="Gao Z.S."/>
        </authorList>
    </citation>
    <scope>NUCLEOTIDE SEQUENCE [LARGE SCALE GENOMIC DNA]</scope>
    <source>
        <tissue evidence="8">Leaves</tissue>
    </source>
</reference>
<dbReference type="GO" id="GO:0008360">
    <property type="term" value="P:regulation of cell shape"/>
    <property type="evidence" value="ECO:0007669"/>
    <property type="project" value="TreeGrafter"/>
</dbReference>
<protein>
    <submittedName>
        <fullName evidence="8">Bromodomain and WD repeat-containing protein 1</fullName>
    </submittedName>
</protein>
<dbReference type="PRINTS" id="PR00320">
    <property type="entry name" value="GPROTEINBRPT"/>
</dbReference>
<evidence type="ECO:0000259" key="7">
    <source>
        <dbReference type="PROSITE" id="PS50014"/>
    </source>
</evidence>
<keyword evidence="2" id="KW-0677">Repeat</keyword>
<dbReference type="PROSITE" id="PS00678">
    <property type="entry name" value="WD_REPEATS_1"/>
    <property type="match status" value="1"/>
</dbReference>
<feature type="repeat" description="WD" evidence="5">
    <location>
        <begin position="322"/>
        <end position="366"/>
    </location>
</feature>
<feature type="compositionally biased region" description="Low complexity" evidence="6">
    <location>
        <begin position="800"/>
        <end position="815"/>
    </location>
</feature>
<organism evidence="8 9">
    <name type="scientific">Morella rubra</name>
    <name type="common">Chinese bayberry</name>
    <dbReference type="NCBI Taxonomy" id="262757"/>
    <lineage>
        <taxon>Eukaryota</taxon>
        <taxon>Viridiplantae</taxon>
        <taxon>Streptophyta</taxon>
        <taxon>Embryophyta</taxon>
        <taxon>Tracheophyta</taxon>
        <taxon>Spermatophyta</taxon>
        <taxon>Magnoliopsida</taxon>
        <taxon>eudicotyledons</taxon>
        <taxon>Gunneridae</taxon>
        <taxon>Pentapetalae</taxon>
        <taxon>rosids</taxon>
        <taxon>fabids</taxon>
        <taxon>Fagales</taxon>
        <taxon>Myricaceae</taxon>
        <taxon>Morella</taxon>
    </lineage>
</organism>
<dbReference type="CDD" id="cd05529">
    <property type="entry name" value="Bromo_WDR9_I_like"/>
    <property type="match status" value="1"/>
</dbReference>
<dbReference type="Proteomes" id="UP000516437">
    <property type="component" value="Chromosome 5"/>
</dbReference>
<feature type="region of interest" description="Disordered" evidence="6">
    <location>
        <begin position="1005"/>
        <end position="1032"/>
    </location>
</feature>
<evidence type="ECO:0000256" key="3">
    <source>
        <dbReference type="ARBA" id="ARBA00023117"/>
    </source>
</evidence>
<feature type="region of interest" description="Disordered" evidence="6">
    <location>
        <begin position="1313"/>
        <end position="1381"/>
    </location>
</feature>
<dbReference type="PANTHER" id="PTHR16266:SF17">
    <property type="entry name" value="BRWD3"/>
    <property type="match status" value="1"/>
</dbReference>
<evidence type="ECO:0000256" key="5">
    <source>
        <dbReference type="PROSITE-ProRule" id="PRU00221"/>
    </source>
</evidence>
<dbReference type="InterPro" id="IPR001487">
    <property type="entry name" value="Bromodomain"/>
</dbReference>
<accession>A0A6A1VMJ1</accession>
<dbReference type="InterPro" id="IPR019775">
    <property type="entry name" value="WD40_repeat_CS"/>
</dbReference>
<dbReference type="PANTHER" id="PTHR16266">
    <property type="entry name" value="WD REPEAT DOMAIN 9"/>
    <property type="match status" value="1"/>
</dbReference>
<evidence type="ECO:0000256" key="2">
    <source>
        <dbReference type="ARBA" id="ARBA00022737"/>
    </source>
</evidence>
<gene>
    <name evidence="8" type="ORF">CJ030_MR5G017118</name>
</gene>
<dbReference type="InterPro" id="IPR036322">
    <property type="entry name" value="WD40_repeat_dom_sf"/>
</dbReference>
<evidence type="ECO:0000256" key="1">
    <source>
        <dbReference type="ARBA" id="ARBA00022574"/>
    </source>
</evidence>
<evidence type="ECO:0000256" key="6">
    <source>
        <dbReference type="SAM" id="MobiDB-lite"/>
    </source>
</evidence>
<dbReference type="Gene3D" id="1.20.920.10">
    <property type="entry name" value="Bromodomain-like"/>
    <property type="match status" value="1"/>
</dbReference>
<dbReference type="Pfam" id="PF25437">
    <property type="entry name" value="BRWD1_N"/>
    <property type="match status" value="1"/>
</dbReference>
<dbReference type="OrthoDB" id="538223at2759"/>
<feature type="region of interest" description="Disordered" evidence="6">
    <location>
        <begin position="1222"/>
        <end position="1247"/>
    </location>
</feature>
<dbReference type="SUPFAM" id="SSF47370">
    <property type="entry name" value="Bromodomain"/>
    <property type="match status" value="1"/>
</dbReference>
<dbReference type="FunFam" id="1.20.920.10:FF:000058">
    <property type="entry name" value="WD40/YVTN repeat-like-containing domain"/>
    <property type="match status" value="1"/>
</dbReference>
<dbReference type="PROSITE" id="PS50294">
    <property type="entry name" value="WD_REPEATS_REGION"/>
    <property type="match status" value="3"/>
</dbReference>
<dbReference type="PROSITE" id="PS50082">
    <property type="entry name" value="WD_REPEATS_2"/>
    <property type="match status" value="5"/>
</dbReference>
<evidence type="ECO:0000313" key="9">
    <source>
        <dbReference type="Proteomes" id="UP000516437"/>
    </source>
</evidence>